<evidence type="ECO:0000256" key="3">
    <source>
        <dbReference type="PIRSR" id="PIRSR601613-1"/>
    </source>
</evidence>
<dbReference type="InterPro" id="IPR036188">
    <property type="entry name" value="FAD/NAD-bd_sf"/>
</dbReference>
<comment type="cofactor">
    <cofactor evidence="1 4">
        <name>FAD</name>
        <dbReference type="ChEBI" id="CHEBI:57692"/>
    </cofactor>
</comment>
<keyword evidence="2 4" id="KW-0560">Oxidoreductase</keyword>
<feature type="domain" description="Amine oxidase" evidence="6">
    <location>
        <begin position="245"/>
        <end position="490"/>
    </location>
</feature>
<dbReference type="EMBL" id="JADBJN010000003">
    <property type="protein sequence ID" value="KAG5673636.1"/>
    <property type="molecule type" value="Genomic_DNA"/>
</dbReference>
<dbReference type="SUPFAM" id="SSF51905">
    <property type="entry name" value="FAD/NAD(P)-binding domain"/>
    <property type="match status" value="1"/>
</dbReference>
<dbReference type="Gene3D" id="3.90.660.10">
    <property type="match status" value="1"/>
</dbReference>
<accession>A0A9J6BUR9</accession>
<keyword evidence="5" id="KW-0732">Signal</keyword>
<evidence type="ECO:0000256" key="2">
    <source>
        <dbReference type="ARBA" id="ARBA00023002"/>
    </source>
</evidence>
<dbReference type="Pfam" id="PF01593">
    <property type="entry name" value="Amino_oxidase"/>
    <property type="match status" value="2"/>
</dbReference>
<dbReference type="InterPro" id="IPR001613">
    <property type="entry name" value="Flavin_amine_oxidase"/>
</dbReference>
<feature type="binding site" evidence="3">
    <location>
        <begin position="56"/>
        <end position="57"/>
    </location>
    <ligand>
        <name>FAD</name>
        <dbReference type="ChEBI" id="CHEBI:57692"/>
    </ligand>
</feature>
<keyword evidence="4" id="KW-0285">Flavoprotein</keyword>
<evidence type="ECO:0000256" key="4">
    <source>
        <dbReference type="RuleBase" id="RU362067"/>
    </source>
</evidence>
<feature type="binding site" evidence="3">
    <location>
        <position position="253"/>
    </location>
    <ligand>
        <name>FAD</name>
        <dbReference type="ChEBI" id="CHEBI:57692"/>
    </ligand>
</feature>
<protein>
    <recommendedName>
        <fullName evidence="4">Amine oxidase</fullName>
        <ecNumber evidence="4">1.4.3.-</ecNumber>
    </recommendedName>
</protein>
<dbReference type="PANTHER" id="PTHR10742:SF398">
    <property type="entry name" value="AMINE OXIDASE DOMAIN-CONTAINING PROTEIN-RELATED"/>
    <property type="match status" value="1"/>
</dbReference>
<feature type="binding site" evidence="3">
    <location>
        <position position="376"/>
    </location>
    <ligand>
        <name>substrate</name>
    </ligand>
</feature>
<gene>
    <name evidence="7" type="ORF">PVAND_003665</name>
</gene>
<feature type="chain" id="PRO_5039911010" description="Amine oxidase" evidence="5">
    <location>
        <begin position="22"/>
        <end position="497"/>
    </location>
</feature>
<keyword evidence="8" id="KW-1185">Reference proteome</keyword>
<evidence type="ECO:0000256" key="1">
    <source>
        <dbReference type="ARBA" id="ARBA00001974"/>
    </source>
</evidence>
<proteinExistence type="inferred from homology"/>
<name>A0A9J6BUR9_POLVA</name>
<dbReference type="Gene3D" id="3.50.50.60">
    <property type="entry name" value="FAD/NAD(P)-binding domain"/>
    <property type="match status" value="1"/>
</dbReference>
<feature type="domain" description="Amine oxidase" evidence="6">
    <location>
        <begin position="35"/>
        <end position="101"/>
    </location>
</feature>
<reference evidence="7" key="1">
    <citation type="submission" date="2021-03" db="EMBL/GenBank/DDBJ databases">
        <title>Chromosome level genome of the anhydrobiotic midge Polypedilum vanderplanki.</title>
        <authorList>
            <person name="Yoshida Y."/>
            <person name="Kikawada T."/>
            <person name="Gusev O."/>
        </authorList>
    </citation>
    <scope>NUCLEOTIDE SEQUENCE</scope>
    <source>
        <strain evidence="7">NIAS01</strain>
        <tissue evidence="7">Whole body or cell culture</tissue>
    </source>
</reference>
<evidence type="ECO:0000259" key="6">
    <source>
        <dbReference type="Pfam" id="PF01593"/>
    </source>
</evidence>
<keyword evidence="4" id="KW-0274">FAD</keyword>
<comment type="caution">
    <text evidence="7">The sequence shown here is derived from an EMBL/GenBank/DDBJ whole genome shotgun (WGS) entry which is preliminary data.</text>
</comment>
<dbReference type="SUPFAM" id="SSF54373">
    <property type="entry name" value="FAD-linked reductases, C-terminal domain"/>
    <property type="match status" value="1"/>
</dbReference>
<feature type="binding site" evidence="3">
    <location>
        <position position="36"/>
    </location>
    <ligand>
        <name>FAD</name>
        <dbReference type="ChEBI" id="CHEBI:57692"/>
    </ligand>
</feature>
<dbReference type="PRINTS" id="PR00757">
    <property type="entry name" value="AMINEOXDASEF"/>
</dbReference>
<dbReference type="EC" id="1.4.3.-" evidence="4"/>
<dbReference type="PANTHER" id="PTHR10742">
    <property type="entry name" value="FLAVIN MONOAMINE OXIDASE"/>
    <property type="match status" value="1"/>
</dbReference>
<dbReference type="InterPro" id="IPR002937">
    <property type="entry name" value="Amino_oxidase"/>
</dbReference>
<dbReference type="GO" id="GO:0046592">
    <property type="term" value="F:polyamine oxidase activity"/>
    <property type="evidence" value="ECO:0007669"/>
    <property type="project" value="TreeGrafter"/>
</dbReference>
<evidence type="ECO:0000313" key="7">
    <source>
        <dbReference type="EMBL" id="KAG5673636.1"/>
    </source>
</evidence>
<organism evidence="7 8">
    <name type="scientific">Polypedilum vanderplanki</name>
    <name type="common">Sleeping chironomid midge</name>
    <dbReference type="NCBI Taxonomy" id="319348"/>
    <lineage>
        <taxon>Eukaryota</taxon>
        <taxon>Metazoa</taxon>
        <taxon>Ecdysozoa</taxon>
        <taxon>Arthropoda</taxon>
        <taxon>Hexapoda</taxon>
        <taxon>Insecta</taxon>
        <taxon>Pterygota</taxon>
        <taxon>Neoptera</taxon>
        <taxon>Endopterygota</taxon>
        <taxon>Diptera</taxon>
        <taxon>Nematocera</taxon>
        <taxon>Chironomoidea</taxon>
        <taxon>Chironomidae</taxon>
        <taxon>Chironominae</taxon>
        <taxon>Polypedilum</taxon>
        <taxon>Polypedilum</taxon>
    </lineage>
</organism>
<dbReference type="Proteomes" id="UP001107558">
    <property type="component" value="Chromosome 3"/>
</dbReference>
<dbReference type="OrthoDB" id="5046242at2759"/>
<dbReference type="InterPro" id="IPR050281">
    <property type="entry name" value="Flavin_monoamine_oxidase"/>
</dbReference>
<dbReference type="AlphaFoldDB" id="A0A9J6BUR9"/>
<feature type="signal peptide" evidence="5">
    <location>
        <begin position="1"/>
        <end position="21"/>
    </location>
</feature>
<dbReference type="GO" id="GO:0008131">
    <property type="term" value="F:primary methylamine oxidase activity"/>
    <property type="evidence" value="ECO:0007669"/>
    <property type="project" value="UniProtKB-ARBA"/>
</dbReference>
<evidence type="ECO:0000313" key="8">
    <source>
        <dbReference type="Proteomes" id="UP001107558"/>
    </source>
</evidence>
<comment type="similarity">
    <text evidence="4">Belongs to the flavin monoamine oxidase family.</text>
</comment>
<sequence length="497" mass="57251">MYFMFYNLIFLINIGYYLIDAEKMEPSIVIIGAGLSGFSAAARLIENNFTNLIVLEAEDRIGGRVHSVKYFEGNFIDNGAQWIHGEKDNIIYQIAHKYFDFGSTAFDQVDQTFLLSNGSKPDQNTCRKVLEIAYKILEDDDDEMEDYEGSLGSFMLKKIYEKLNEPQYKKINRQLIPVILNSIESDINGYYGSKSWFNISAKLDAKYDEAKGNQHLTWKKKGFITVFDFITKKAFGKSNYLDIQNKVQLNKKVVNIKYDSNEVMITTSDGTKYFANHVIFTASLGVLKKYHRSLFNPNLPQYKITAIEKNAFGAVGKFFIEFEKPFWSLDRDSFVAYSFLWNEAEKKEAIRDNREWLFSISGFFIVDQYPNLLEAFLGGEKIDEFEKISNEKLIDDCVWMFEKFLGNSIAKPKLIQRTKWLNNENFLGTYSYVSVDAYKFNVGPKDLAKTLKNSDDKPIVLFAGEATDLKFPSYAHGAVTSGYRAAHEIIDYYIEDD</sequence>
<evidence type="ECO:0000256" key="5">
    <source>
        <dbReference type="SAM" id="SignalP"/>
    </source>
</evidence>